<dbReference type="SUPFAM" id="SSF51735">
    <property type="entry name" value="NAD(P)-binding Rossmann-fold domains"/>
    <property type="match status" value="1"/>
</dbReference>
<evidence type="ECO:0000256" key="3">
    <source>
        <dbReference type="RuleBase" id="RU000363"/>
    </source>
</evidence>
<dbReference type="Gene3D" id="3.40.50.720">
    <property type="entry name" value="NAD(P)-binding Rossmann-like Domain"/>
    <property type="match status" value="1"/>
</dbReference>
<dbReference type="PANTHER" id="PTHR43544">
    <property type="entry name" value="SHORT-CHAIN DEHYDROGENASE/REDUCTASE"/>
    <property type="match status" value="1"/>
</dbReference>
<evidence type="ECO:0000256" key="1">
    <source>
        <dbReference type="ARBA" id="ARBA00022857"/>
    </source>
</evidence>
<dbReference type="PANTHER" id="PTHR43544:SF7">
    <property type="entry name" value="NADB-LER2"/>
    <property type="match status" value="1"/>
</dbReference>
<dbReference type="InterPro" id="IPR013177">
    <property type="entry name" value="Ribosomal_mS38_C"/>
</dbReference>
<comment type="similarity">
    <text evidence="3">Belongs to the short-chain dehydrogenases/reductases (SDR) family.</text>
</comment>
<dbReference type="SMART" id="SM01155">
    <property type="entry name" value="DUF1713"/>
    <property type="match status" value="1"/>
</dbReference>
<protein>
    <recommendedName>
        <fullName evidence="5">Ribosomal protein mS38 C-terminal domain-containing protein</fullName>
    </recommendedName>
</protein>
<dbReference type="PRINTS" id="PR00080">
    <property type="entry name" value="SDRFAMILY"/>
</dbReference>
<accession>A0ABQ9DGE8</accession>
<dbReference type="PRINTS" id="PR00081">
    <property type="entry name" value="GDHRDH"/>
</dbReference>
<evidence type="ECO:0000313" key="7">
    <source>
        <dbReference type="Proteomes" id="UP001145742"/>
    </source>
</evidence>
<dbReference type="CDD" id="cd05325">
    <property type="entry name" value="carb_red_sniffer_like_SDR_c"/>
    <property type="match status" value="1"/>
</dbReference>
<dbReference type="InterPro" id="IPR002347">
    <property type="entry name" value="SDR_fam"/>
</dbReference>
<evidence type="ECO:0000256" key="2">
    <source>
        <dbReference type="ARBA" id="ARBA00023002"/>
    </source>
</evidence>
<name>A0ABQ9DGE8_9PASS</name>
<dbReference type="EMBL" id="WHWB01033199">
    <property type="protein sequence ID" value="KAJ7421491.1"/>
    <property type="molecule type" value="Genomic_DNA"/>
</dbReference>
<keyword evidence="2" id="KW-0560">Oxidoreductase</keyword>
<evidence type="ECO:0000313" key="6">
    <source>
        <dbReference type="EMBL" id="KAJ7421491.1"/>
    </source>
</evidence>
<dbReference type="InterPro" id="IPR051468">
    <property type="entry name" value="Fungal_SecMetab_SDRs"/>
</dbReference>
<reference evidence="6" key="1">
    <citation type="submission" date="2019-10" db="EMBL/GenBank/DDBJ databases">
        <authorList>
            <person name="Soares A.E.R."/>
            <person name="Aleixo A."/>
            <person name="Schneider P."/>
            <person name="Miyaki C.Y."/>
            <person name="Schneider M.P."/>
            <person name="Mello C."/>
            <person name="Vasconcelos A.T.R."/>
        </authorList>
    </citation>
    <scope>NUCLEOTIDE SEQUENCE</scope>
    <source>
        <tissue evidence="6">Muscle</tissue>
    </source>
</reference>
<dbReference type="Proteomes" id="UP001145742">
    <property type="component" value="Unassembled WGS sequence"/>
</dbReference>
<dbReference type="Pfam" id="PF00106">
    <property type="entry name" value="adh_short"/>
    <property type="match status" value="1"/>
</dbReference>
<evidence type="ECO:0000256" key="4">
    <source>
        <dbReference type="SAM" id="MobiDB-lite"/>
    </source>
</evidence>
<dbReference type="Pfam" id="PF08213">
    <property type="entry name" value="COX24_C"/>
    <property type="match status" value="1"/>
</dbReference>
<keyword evidence="7" id="KW-1185">Reference proteome</keyword>
<comment type="caution">
    <text evidence="6">The sequence shown here is derived from an EMBL/GenBank/DDBJ whole genome shotgun (WGS) entry which is preliminary data.</text>
</comment>
<evidence type="ECO:0000259" key="5">
    <source>
        <dbReference type="SMART" id="SM01155"/>
    </source>
</evidence>
<gene>
    <name evidence="6" type="ORF">WISP_42837</name>
</gene>
<proteinExistence type="inferred from homology"/>
<sequence length="398" mass="44157">MAQPRCRSVLITGCSRGIGLGLELQQLSKQYSNIKLLQLDVVCENSIKKVVKEVEEIVGDKGLNCLINNAGINVLASLEEVTAETMLTIYETNTVAQLMVTKAFLPLLRKAAQLSTGMGCHRAAIINMSSLAASMQLVQANEMFLKVYPYRIAKTALNMITRCLAADLKSDGILCMSLHPGWLQTDMGGNMSLLALPVTKVKQNVNITAEFSVTEGFKNCRSVSSFLCCRSPSAHYSTQPPNTSGAQPQQWHSLDPELEEILIPRKLSISPLESWLTVRYSLPKAEGAQQEVGHEPPEVAECPPPAGGAAVGEGGAAPGDTVQCKNVLQIRRRKMNHHKYKKLLKRRKFIRRRIKEGRKKKRQVKFEKDLERIWKRAGLKGPPSGWQTPKIFLRSSKR</sequence>
<organism evidence="6 7">
    <name type="scientific">Willisornis vidua</name>
    <name type="common">Xingu scale-backed antbird</name>
    <dbReference type="NCBI Taxonomy" id="1566151"/>
    <lineage>
        <taxon>Eukaryota</taxon>
        <taxon>Metazoa</taxon>
        <taxon>Chordata</taxon>
        <taxon>Craniata</taxon>
        <taxon>Vertebrata</taxon>
        <taxon>Euteleostomi</taxon>
        <taxon>Archelosauria</taxon>
        <taxon>Archosauria</taxon>
        <taxon>Dinosauria</taxon>
        <taxon>Saurischia</taxon>
        <taxon>Theropoda</taxon>
        <taxon>Coelurosauria</taxon>
        <taxon>Aves</taxon>
        <taxon>Neognathae</taxon>
        <taxon>Neoaves</taxon>
        <taxon>Telluraves</taxon>
        <taxon>Australaves</taxon>
        <taxon>Passeriformes</taxon>
        <taxon>Thamnophilidae</taxon>
        <taxon>Willisornis</taxon>
    </lineage>
</organism>
<dbReference type="InterPro" id="IPR036291">
    <property type="entry name" value="NAD(P)-bd_dom_sf"/>
</dbReference>
<keyword evidence="1" id="KW-0521">NADP</keyword>
<feature type="region of interest" description="Disordered" evidence="4">
    <location>
        <begin position="378"/>
        <end position="398"/>
    </location>
</feature>
<feature type="domain" description="Ribosomal protein mS38 C-terminal" evidence="5">
    <location>
        <begin position="323"/>
        <end position="356"/>
    </location>
</feature>